<name>A0ABV8IM43_9ACTN</name>
<sequence length="492" mass="52930">MDSPSSATPPVAPAPRARTSLPDGRRFIPLVPGLLMLVVALVGAGRPVLSWDEVTSAEVASRSVPQILDLIPNLDAVFGPYYLFLHFWTAIAGTSEVALRLPSILAMAGAVALAAELGRRLFTPATGLVAGLLLCLVPNTSRYAAEARPYAFACLFAALALLLLVRAVQKGGRLPWIWYGVSVLFLGLAHLIALTTLAAHAAYLAVNGRRHLRRWALTAGVAVLPVLPFAYLGATQEDTQLHWVKPITLARIRDMPGDITGSPEVAWLLIGLAVLAVWRPGRRLLPIVVYAVVPLGAVAVVSALVSPMWVARYLLVVLAPLALLAAVSLLGGRDERPRYTIARVVAVLLLIGFAAVPGERAVRRPTAKNGPDYRTIAQIIGSDTRPGDIVVYPARNRAIRAGTGYYLRRQPAAPADVLVEVPSAQTGWLIATEYQDAVSRVAGAPRIWLATADRRDDPLTARTDLRPYITAGYHRVGFWQAKSATVALYERN</sequence>
<dbReference type="PANTHER" id="PTHR33908:SF3">
    <property type="entry name" value="UNDECAPRENYL PHOSPHATE-ALPHA-4-AMINO-4-DEOXY-L-ARABINOSE ARABINOSYL TRANSFERASE"/>
    <property type="match status" value="1"/>
</dbReference>
<keyword evidence="6 8" id="KW-1133">Transmembrane helix</keyword>
<keyword evidence="5 8" id="KW-0812">Transmembrane</keyword>
<feature type="transmembrane region" description="Helical" evidence="8">
    <location>
        <begin position="339"/>
        <end position="356"/>
    </location>
</feature>
<feature type="transmembrane region" description="Helical" evidence="8">
    <location>
        <begin position="259"/>
        <end position="278"/>
    </location>
</feature>
<feature type="transmembrane region" description="Helical" evidence="8">
    <location>
        <begin position="150"/>
        <end position="169"/>
    </location>
</feature>
<feature type="transmembrane region" description="Helical" evidence="8">
    <location>
        <begin position="215"/>
        <end position="234"/>
    </location>
</feature>
<evidence type="ECO:0000256" key="3">
    <source>
        <dbReference type="ARBA" id="ARBA00022676"/>
    </source>
</evidence>
<evidence type="ECO:0000259" key="9">
    <source>
        <dbReference type="Pfam" id="PF13231"/>
    </source>
</evidence>
<gene>
    <name evidence="10" type="ORF">ACFO0C_09930</name>
</gene>
<dbReference type="GO" id="GO:0016757">
    <property type="term" value="F:glycosyltransferase activity"/>
    <property type="evidence" value="ECO:0007669"/>
    <property type="project" value="UniProtKB-KW"/>
</dbReference>
<evidence type="ECO:0000256" key="4">
    <source>
        <dbReference type="ARBA" id="ARBA00022679"/>
    </source>
</evidence>
<evidence type="ECO:0000313" key="10">
    <source>
        <dbReference type="EMBL" id="MFC4065253.1"/>
    </source>
</evidence>
<dbReference type="Proteomes" id="UP001595867">
    <property type="component" value="Unassembled WGS sequence"/>
</dbReference>
<evidence type="ECO:0000256" key="7">
    <source>
        <dbReference type="ARBA" id="ARBA00023136"/>
    </source>
</evidence>
<evidence type="ECO:0000256" key="2">
    <source>
        <dbReference type="ARBA" id="ARBA00022475"/>
    </source>
</evidence>
<feature type="transmembrane region" description="Helical" evidence="8">
    <location>
        <begin position="64"/>
        <end position="85"/>
    </location>
</feature>
<dbReference type="EMBL" id="JBHSBL010000007">
    <property type="protein sequence ID" value="MFC4065253.1"/>
    <property type="molecule type" value="Genomic_DNA"/>
</dbReference>
<feature type="transmembrane region" description="Helical" evidence="8">
    <location>
        <begin position="175"/>
        <end position="203"/>
    </location>
</feature>
<keyword evidence="11" id="KW-1185">Reference proteome</keyword>
<keyword evidence="2" id="KW-1003">Cell membrane</keyword>
<feature type="transmembrane region" description="Helical" evidence="8">
    <location>
        <begin position="285"/>
        <end position="305"/>
    </location>
</feature>
<feature type="transmembrane region" description="Helical" evidence="8">
    <location>
        <begin position="311"/>
        <end position="332"/>
    </location>
</feature>
<dbReference type="InterPro" id="IPR038731">
    <property type="entry name" value="RgtA/B/C-like"/>
</dbReference>
<dbReference type="RefSeq" id="WP_378066281.1">
    <property type="nucleotide sequence ID" value="NZ_JBHSBL010000007.1"/>
</dbReference>
<keyword evidence="7 8" id="KW-0472">Membrane</keyword>
<feature type="transmembrane region" description="Helical" evidence="8">
    <location>
        <begin position="27"/>
        <end position="44"/>
    </location>
</feature>
<keyword evidence="4 10" id="KW-0808">Transferase</keyword>
<comment type="subcellular location">
    <subcellularLocation>
        <location evidence="1">Cell membrane</location>
        <topology evidence="1">Multi-pass membrane protein</topology>
    </subcellularLocation>
</comment>
<reference evidence="11" key="1">
    <citation type="journal article" date="2019" name="Int. J. Syst. Evol. Microbiol.">
        <title>The Global Catalogue of Microorganisms (GCM) 10K type strain sequencing project: providing services to taxonomists for standard genome sequencing and annotation.</title>
        <authorList>
            <consortium name="The Broad Institute Genomics Platform"/>
            <consortium name="The Broad Institute Genome Sequencing Center for Infectious Disease"/>
            <person name="Wu L."/>
            <person name="Ma J."/>
        </authorList>
    </citation>
    <scope>NUCLEOTIDE SEQUENCE [LARGE SCALE GENOMIC DNA]</scope>
    <source>
        <strain evidence="11">TBRC 5832</strain>
    </source>
</reference>
<proteinExistence type="predicted"/>
<feature type="domain" description="Glycosyltransferase RgtA/B/C/D-like" evidence="9">
    <location>
        <begin position="83"/>
        <end position="228"/>
    </location>
</feature>
<evidence type="ECO:0000313" key="11">
    <source>
        <dbReference type="Proteomes" id="UP001595867"/>
    </source>
</evidence>
<keyword evidence="3 10" id="KW-0328">Glycosyltransferase</keyword>
<dbReference type="PANTHER" id="PTHR33908">
    <property type="entry name" value="MANNOSYLTRANSFERASE YKCB-RELATED"/>
    <property type="match status" value="1"/>
</dbReference>
<evidence type="ECO:0000256" key="1">
    <source>
        <dbReference type="ARBA" id="ARBA00004651"/>
    </source>
</evidence>
<evidence type="ECO:0000256" key="8">
    <source>
        <dbReference type="SAM" id="Phobius"/>
    </source>
</evidence>
<feature type="transmembrane region" description="Helical" evidence="8">
    <location>
        <begin position="121"/>
        <end position="138"/>
    </location>
</feature>
<evidence type="ECO:0000256" key="5">
    <source>
        <dbReference type="ARBA" id="ARBA00022692"/>
    </source>
</evidence>
<dbReference type="InterPro" id="IPR050297">
    <property type="entry name" value="LipidA_mod_glycosyltrf_83"/>
</dbReference>
<dbReference type="Pfam" id="PF13231">
    <property type="entry name" value="PMT_2"/>
    <property type="match status" value="1"/>
</dbReference>
<protein>
    <submittedName>
        <fullName evidence="10">Glycosyltransferase family 39 protein</fullName>
        <ecNumber evidence="10">2.4.-.-</ecNumber>
    </submittedName>
</protein>
<comment type="caution">
    <text evidence="10">The sequence shown here is derived from an EMBL/GenBank/DDBJ whole genome shotgun (WGS) entry which is preliminary data.</text>
</comment>
<evidence type="ECO:0000256" key="6">
    <source>
        <dbReference type="ARBA" id="ARBA00022989"/>
    </source>
</evidence>
<dbReference type="EC" id="2.4.-.-" evidence="10"/>
<accession>A0ABV8IM43</accession>
<organism evidence="10 11">
    <name type="scientific">Actinoplanes subglobosus</name>
    <dbReference type="NCBI Taxonomy" id="1547892"/>
    <lineage>
        <taxon>Bacteria</taxon>
        <taxon>Bacillati</taxon>
        <taxon>Actinomycetota</taxon>
        <taxon>Actinomycetes</taxon>
        <taxon>Micromonosporales</taxon>
        <taxon>Micromonosporaceae</taxon>
        <taxon>Actinoplanes</taxon>
    </lineage>
</organism>